<dbReference type="Proteomes" id="UP000193719">
    <property type="component" value="Unassembled WGS sequence"/>
</dbReference>
<organism evidence="3 4">
    <name type="scientific">Piromyces finnis</name>
    <dbReference type="NCBI Taxonomy" id="1754191"/>
    <lineage>
        <taxon>Eukaryota</taxon>
        <taxon>Fungi</taxon>
        <taxon>Fungi incertae sedis</taxon>
        <taxon>Chytridiomycota</taxon>
        <taxon>Chytridiomycota incertae sedis</taxon>
        <taxon>Neocallimastigomycetes</taxon>
        <taxon>Neocallimastigales</taxon>
        <taxon>Neocallimastigaceae</taxon>
        <taxon>Piromyces</taxon>
    </lineage>
</organism>
<proteinExistence type="predicted"/>
<reference evidence="3 4" key="1">
    <citation type="submission" date="2016-08" db="EMBL/GenBank/DDBJ databases">
        <title>Genomes of anaerobic fungi encode conserved fungal cellulosomes for biomass hydrolysis.</title>
        <authorList>
            <consortium name="DOE Joint Genome Institute"/>
            <person name="Haitjema C.H."/>
            <person name="Gilmore S.P."/>
            <person name="Henske J.K."/>
            <person name="Solomon K.V."/>
            <person name="De Groot R."/>
            <person name="Kuo A."/>
            <person name="Mondo S.J."/>
            <person name="Salamov A.A."/>
            <person name="Labutti K."/>
            <person name="Zhao Z."/>
            <person name="Chiniquy J."/>
            <person name="Barry K."/>
            <person name="Brewer H.M."/>
            <person name="Purvine S.O."/>
            <person name="Wright A.T."/>
            <person name="Boxma B."/>
            <person name="Van Alen T."/>
            <person name="Hackstein J.H."/>
            <person name="Baker S.E."/>
            <person name="Grigoriev I.V."/>
            <person name="O'Malley M.A."/>
        </authorList>
    </citation>
    <scope>NUCLEOTIDE SEQUENCE [LARGE SCALE GENOMIC DNA]</scope>
    <source>
        <strain evidence="4">finn</strain>
    </source>
</reference>
<dbReference type="AlphaFoldDB" id="A0A1Y1VFX7"/>
<keyword evidence="2" id="KW-0732">Signal</keyword>
<evidence type="ECO:0000313" key="3">
    <source>
        <dbReference type="EMBL" id="ORX55308.1"/>
    </source>
</evidence>
<accession>A0A1Y1VFX7</accession>
<evidence type="ECO:0000256" key="2">
    <source>
        <dbReference type="SAM" id="SignalP"/>
    </source>
</evidence>
<sequence>MAKKIYFLSTILFLINTISCQYLYKTEYNMNQILELKVVECTKNSDCPSYSNGCYIPALPENRKNGFCNVYYICHDDESNCYVLNKNDIEENEEYGLNVSNKVDYNYPFYNVTNKIKEQLILTTCDRNNIKNNKCMTEFCFKHSDCFSNHCYLGNCETFKEKKAHICSLVSPIDNYSINYETVYSIMCKYAKQEECEYNSDCFTNLCDNISGLCVNEKEVGKLHEKENKNILGLPPVLFFIIIFMLIIPFCVYCCCRIPLAKRNRGVRLND</sequence>
<keyword evidence="1" id="KW-0472">Membrane</keyword>
<feature type="signal peptide" evidence="2">
    <location>
        <begin position="1"/>
        <end position="20"/>
    </location>
</feature>
<evidence type="ECO:0008006" key="5">
    <source>
        <dbReference type="Google" id="ProtNLM"/>
    </source>
</evidence>
<dbReference type="EMBL" id="MCFH01000009">
    <property type="protein sequence ID" value="ORX55308.1"/>
    <property type="molecule type" value="Genomic_DNA"/>
</dbReference>
<name>A0A1Y1VFX7_9FUNG</name>
<evidence type="ECO:0000256" key="1">
    <source>
        <dbReference type="SAM" id="Phobius"/>
    </source>
</evidence>
<keyword evidence="4" id="KW-1185">Reference proteome</keyword>
<gene>
    <name evidence="3" type="ORF">BCR36DRAFT_321264</name>
</gene>
<comment type="caution">
    <text evidence="3">The sequence shown here is derived from an EMBL/GenBank/DDBJ whole genome shotgun (WGS) entry which is preliminary data.</text>
</comment>
<feature type="chain" id="PRO_5012372559" description="Dickkopf N-terminal cysteine-rich domain-containing protein" evidence="2">
    <location>
        <begin position="21"/>
        <end position="271"/>
    </location>
</feature>
<feature type="transmembrane region" description="Helical" evidence="1">
    <location>
        <begin position="237"/>
        <end position="260"/>
    </location>
</feature>
<protein>
    <recommendedName>
        <fullName evidence="5">Dickkopf N-terminal cysteine-rich domain-containing protein</fullName>
    </recommendedName>
</protein>
<reference evidence="3 4" key="2">
    <citation type="submission" date="2016-08" db="EMBL/GenBank/DDBJ databases">
        <title>Pervasive Adenine N6-methylation of Active Genes in Fungi.</title>
        <authorList>
            <consortium name="DOE Joint Genome Institute"/>
            <person name="Mondo S.J."/>
            <person name="Dannebaum R.O."/>
            <person name="Kuo R.C."/>
            <person name="Labutti K."/>
            <person name="Haridas S."/>
            <person name="Kuo A."/>
            <person name="Salamov A."/>
            <person name="Ahrendt S.R."/>
            <person name="Lipzen A."/>
            <person name="Sullivan W."/>
            <person name="Andreopoulos W.B."/>
            <person name="Clum A."/>
            <person name="Lindquist E."/>
            <person name="Daum C."/>
            <person name="Ramamoorthy G.K."/>
            <person name="Gryganskyi A."/>
            <person name="Culley D."/>
            <person name="Magnuson J.K."/>
            <person name="James T.Y."/>
            <person name="O'Malley M.A."/>
            <person name="Stajich J.E."/>
            <person name="Spatafora J.W."/>
            <person name="Visel A."/>
            <person name="Grigoriev I.V."/>
        </authorList>
    </citation>
    <scope>NUCLEOTIDE SEQUENCE [LARGE SCALE GENOMIC DNA]</scope>
    <source>
        <strain evidence="4">finn</strain>
    </source>
</reference>
<keyword evidence="1" id="KW-1133">Transmembrane helix</keyword>
<dbReference type="OrthoDB" id="10490189at2759"/>
<keyword evidence="1" id="KW-0812">Transmembrane</keyword>
<evidence type="ECO:0000313" key="4">
    <source>
        <dbReference type="Proteomes" id="UP000193719"/>
    </source>
</evidence>